<dbReference type="InterPro" id="IPR003593">
    <property type="entry name" value="AAA+_ATPase"/>
</dbReference>
<evidence type="ECO:0000256" key="2">
    <source>
        <dbReference type="ARBA" id="ARBA00022448"/>
    </source>
</evidence>
<accession>A0A376D1S5</accession>
<gene>
    <name evidence="6" type="primary">lptB</name>
    <name evidence="6" type="ORF">NCTC10289_01844</name>
</gene>
<name>A0A376D1S5_9CORY</name>
<reference evidence="6 7" key="1">
    <citation type="submission" date="2018-06" db="EMBL/GenBank/DDBJ databases">
        <authorList>
            <consortium name="Pathogen Informatics"/>
            <person name="Doyle S."/>
        </authorList>
    </citation>
    <scope>NUCLEOTIDE SEQUENCE [LARGE SCALE GENOMIC DNA]</scope>
    <source>
        <strain evidence="6 7">NCTC10289</strain>
    </source>
</reference>
<dbReference type="GO" id="GO:0005524">
    <property type="term" value="F:ATP binding"/>
    <property type="evidence" value="ECO:0007669"/>
    <property type="project" value="UniProtKB-KW"/>
</dbReference>
<protein>
    <submittedName>
        <fullName evidence="6">ABC transporter ATP-binding protein</fullName>
        <ecNumber evidence="6">3.6.3.-</ecNumber>
    </submittedName>
</protein>
<comment type="similarity">
    <text evidence="1">Belongs to the ABC transporter superfamily.</text>
</comment>
<dbReference type="PROSITE" id="PS50893">
    <property type="entry name" value="ABC_TRANSPORTER_2"/>
    <property type="match status" value="1"/>
</dbReference>
<evidence type="ECO:0000259" key="5">
    <source>
        <dbReference type="PROSITE" id="PS50893"/>
    </source>
</evidence>
<dbReference type="Pfam" id="PF00005">
    <property type="entry name" value="ABC_tran"/>
    <property type="match status" value="1"/>
</dbReference>
<evidence type="ECO:0000313" key="6">
    <source>
        <dbReference type="EMBL" id="STC79432.1"/>
    </source>
</evidence>
<organism evidence="6 7">
    <name type="scientific">Corynebacterium minutissimum</name>
    <dbReference type="NCBI Taxonomy" id="38301"/>
    <lineage>
        <taxon>Bacteria</taxon>
        <taxon>Bacillati</taxon>
        <taxon>Actinomycetota</taxon>
        <taxon>Actinomycetes</taxon>
        <taxon>Mycobacteriales</taxon>
        <taxon>Corynebacteriaceae</taxon>
        <taxon>Corynebacterium</taxon>
    </lineage>
</organism>
<dbReference type="AlphaFoldDB" id="A0A376D1S5"/>
<proteinExistence type="inferred from homology"/>
<evidence type="ECO:0000256" key="1">
    <source>
        <dbReference type="ARBA" id="ARBA00005417"/>
    </source>
</evidence>
<dbReference type="EC" id="3.6.3.-" evidence="6"/>
<dbReference type="InterPro" id="IPR003439">
    <property type="entry name" value="ABC_transporter-like_ATP-bd"/>
</dbReference>
<evidence type="ECO:0000313" key="7">
    <source>
        <dbReference type="Proteomes" id="UP000254287"/>
    </source>
</evidence>
<dbReference type="RefSeq" id="WP_115022821.1">
    <property type="nucleotide sequence ID" value="NZ_CP069533.1"/>
</dbReference>
<dbReference type="EMBL" id="UFXP01000001">
    <property type="protein sequence ID" value="STC79432.1"/>
    <property type="molecule type" value="Genomic_DNA"/>
</dbReference>
<dbReference type="GO" id="GO:0016887">
    <property type="term" value="F:ATP hydrolysis activity"/>
    <property type="evidence" value="ECO:0007669"/>
    <property type="project" value="InterPro"/>
</dbReference>
<dbReference type="PANTHER" id="PTHR43335:SF2">
    <property type="entry name" value="ABC TRANSPORTER, ATP-BINDING PROTEIN"/>
    <property type="match status" value="1"/>
</dbReference>
<evidence type="ECO:0000256" key="3">
    <source>
        <dbReference type="ARBA" id="ARBA00022741"/>
    </source>
</evidence>
<dbReference type="PANTHER" id="PTHR43335">
    <property type="entry name" value="ABC TRANSPORTER, ATP-BINDING PROTEIN"/>
    <property type="match status" value="1"/>
</dbReference>
<dbReference type="InterPro" id="IPR027417">
    <property type="entry name" value="P-loop_NTPase"/>
</dbReference>
<evidence type="ECO:0000256" key="4">
    <source>
        <dbReference type="ARBA" id="ARBA00022840"/>
    </source>
</evidence>
<dbReference type="Gene3D" id="3.40.50.300">
    <property type="entry name" value="P-loop containing nucleotide triphosphate hydrolases"/>
    <property type="match status" value="1"/>
</dbReference>
<dbReference type="SUPFAM" id="SSF52540">
    <property type="entry name" value="P-loop containing nucleoside triphosphate hydrolases"/>
    <property type="match status" value="1"/>
</dbReference>
<keyword evidence="3" id="KW-0547">Nucleotide-binding</keyword>
<keyword evidence="2" id="KW-0813">Transport</keyword>
<keyword evidence="4 6" id="KW-0067">ATP-binding</keyword>
<feature type="domain" description="ABC transporter" evidence="5">
    <location>
        <begin position="2"/>
        <end position="227"/>
    </location>
</feature>
<dbReference type="SMART" id="SM00382">
    <property type="entry name" value="AAA"/>
    <property type="match status" value="1"/>
</dbReference>
<dbReference type="Proteomes" id="UP000254287">
    <property type="component" value="Unassembled WGS sequence"/>
</dbReference>
<keyword evidence="6" id="KW-0378">Hydrolase</keyword>
<sequence length="234" mass="24371">MLSLNHVSVAYKKKQVVTDVSFDVTDGVHALLGPNGAGKSSILKAIVGLVPTAGGTIELDGIADPRQRKLHVGYLPQDNLPTSSFTVAEFLHYMAWLNKIPRGTAGAEVAKALALTHLKDYSSDKIRNLSGGTRRRVGISAALLGSPRLLVLDEPSVGLDIIQRQELCTAVSSIAATTPVLLTTHIVDDVASVATDVTILSHGSVAFTGSLSELTPGGNSAEAIASAYTAYAAT</sequence>